<keyword evidence="8" id="KW-1185">Reference proteome</keyword>
<evidence type="ECO:0000256" key="2">
    <source>
        <dbReference type="ARBA" id="ARBA00022475"/>
    </source>
</evidence>
<evidence type="ECO:0000313" key="7">
    <source>
        <dbReference type="EMBL" id="GJG60283.1"/>
    </source>
</evidence>
<sequence length="496" mass="54185">MSKEERTDSYSHILKYTGLFGGVQGLGILVGIIRNKLVAVLLGPQGMGLVSLFNSTIKLVSDSTNFGLSMSAVKRISEDFDSGDEERVSHAVDIVRYWSFVTALLGTILCVALSPLLSRLTFSWNGHTFHFICLAPVVGLTAITGGELAILKGVRQLRHLAAISVYNMLAALFISVPIYYFFGSKGIVPSLVLMALAQTLLTIACSYKLYPLRLKFGRGLFADGISMIKLGTAFVVAGLFGSGADFVIRSYINNVAGIETVGLYNAAFMMTMTYVGMVFSAMETDYFPRLSGVSHFGVTFTTTVNRQIEVMVLLAAPLLVAFMVGLPVLLPLLYSGRFLPAIGMMQVVVFAMYFRVLKLPIEYIPLAKGDSKSYMLLEVVDDVAIVLLVVAFFHEGGLVGAGFGILAAAFFDFVLVVGYAKWKYKFVLSRSVVSYALVQLPIGFLALLATQLRDRGFVYWGVGVVLFVVSSAASIIILHSKSNLWRALEKKLFRRK</sequence>
<reference evidence="7" key="1">
    <citation type="journal article" date="2022" name="Int. J. Syst. Evol. Microbiol.">
        <title>Prevotella lacticifex sp. nov., isolated from the rumen of cows.</title>
        <authorList>
            <person name="Shinkai T."/>
            <person name="Ikeyama N."/>
            <person name="Kumagai M."/>
            <person name="Ohmori H."/>
            <person name="Sakamoto M."/>
            <person name="Ohkuma M."/>
            <person name="Mitsumori M."/>
        </authorList>
    </citation>
    <scope>NUCLEOTIDE SEQUENCE</scope>
    <source>
        <strain evidence="7">R5076</strain>
    </source>
</reference>
<protein>
    <submittedName>
        <fullName evidence="7">O-antigen translocase</fullName>
    </submittedName>
</protein>
<name>A0A9R1CCU0_9BACT</name>
<gene>
    <name evidence="7" type="ORF">PRLR5076_31340</name>
</gene>
<feature type="transmembrane region" description="Helical" evidence="6">
    <location>
        <begin position="129"/>
        <end position="151"/>
    </location>
</feature>
<feature type="transmembrane region" description="Helical" evidence="6">
    <location>
        <begin position="399"/>
        <end position="420"/>
    </location>
</feature>
<comment type="caution">
    <text evidence="7">The sequence shown here is derived from an EMBL/GenBank/DDBJ whole genome shotgun (WGS) entry which is preliminary data.</text>
</comment>
<keyword evidence="2" id="KW-1003">Cell membrane</keyword>
<proteinExistence type="predicted"/>
<dbReference type="InterPro" id="IPR050833">
    <property type="entry name" value="Poly_Biosynth_Transport"/>
</dbReference>
<dbReference type="PANTHER" id="PTHR30250">
    <property type="entry name" value="PST FAMILY PREDICTED COLANIC ACID TRANSPORTER"/>
    <property type="match status" value="1"/>
</dbReference>
<keyword evidence="4 6" id="KW-1133">Transmembrane helix</keyword>
<keyword evidence="5 6" id="KW-0472">Membrane</keyword>
<dbReference type="Pfam" id="PF13440">
    <property type="entry name" value="Polysacc_synt_3"/>
    <property type="match status" value="1"/>
</dbReference>
<feature type="transmembrane region" description="Helical" evidence="6">
    <location>
        <begin position="97"/>
        <end position="117"/>
    </location>
</feature>
<organism evidence="7 8">
    <name type="scientific">Prevotella lacticifex</name>
    <dbReference type="NCBI Taxonomy" id="2854755"/>
    <lineage>
        <taxon>Bacteria</taxon>
        <taxon>Pseudomonadati</taxon>
        <taxon>Bacteroidota</taxon>
        <taxon>Bacteroidia</taxon>
        <taxon>Bacteroidales</taxon>
        <taxon>Prevotellaceae</taxon>
        <taxon>Prevotella</taxon>
    </lineage>
</organism>
<feature type="transmembrane region" description="Helical" evidence="6">
    <location>
        <begin position="188"/>
        <end position="210"/>
    </location>
</feature>
<dbReference type="Proteomes" id="UP000825483">
    <property type="component" value="Unassembled WGS sequence"/>
</dbReference>
<dbReference type="EMBL" id="BPUB01000003">
    <property type="protein sequence ID" value="GJG60283.1"/>
    <property type="molecule type" value="Genomic_DNA"/>
</dbReference>
<feature type="transmembrane region" description="Helical" evidence="6">
    <location>
        <begin position="336"/>
        <end position="354"/>
    </location>
</feature>
<feature type="transmembrane region" description="Helical" evidence="6">
    <location>
        <begin position="264"/>
        <end position="282"/>
    </location>
</feature>
<comment type="subcellular location">
    <subcellularLocation>
        <location evidence="1">Cell membrane</location>
        <topology evidence="1">Multi-pass membrane protein</topology>
    </subcellularLocation>
</comment>
<feature type="transmembrane region" description="Helical" evidence="6">
    <location>
        <begin position="13"/>
        <end position="33"/>
    </location>
</feature>
<feature type="transmembrane region" description="Helical" evidence="6">
    <location>
        <begin position="432"/>
        <end position="451"/>
    </location>
</feature>
<feature type="transmembrane region" description="Helical" evidence="6">
    <location>
        <begin position="310"/>
        <end position="330"/>
    </location>
</feature>
<evidence type="ECO:0000256" key="1">
    <source>
        <dbReference type="ARBA" id="ARBA00004651"/>
    </source>
</evidence>
<feature type="transmembrane region" description="Helical" evidence="6">
    <location>
        <begin position="163"/>
        <end position="182"/>
    </location>
</feature>
<evidence type="ECO:0000313" key="8">
    <source>
        <dbReference type="Proteomes" id="UP000825483"/>
    </source>
</evidence>
<evidence type="ECO:0000256" key="6">
    <source>
        <dbReference type="SAM" id="Phobius"/>
    </source>
</evidence>
<feature type="transmembrane region" description="Helical" evidence="6">
    <location>
        <begin position="457"/>
        <end position="478"/>
    </location>
</feature>
<evidence type="ECO:0000256" key="4">
    <source>
        <dbReference type="ARBA" id="ARBA00022989"/>
    </source>
</evidence>
<dbReference type="RefSeq" id="WP_223926472.1">
    <property type="nucleotide sequence ID" value="NZ_BPTU01000001.1"/>
</dbReference>
<evidence type="ECO:0000256" key="3">
    <source>
        <dbReference type="ARBA" id="ARBA00022692"/>
    </source>
</evidence>
<keyword evidence="3 6" id="KW-0812">Transmembrane</keyword>
<accession>A0A9R1CCU0</accession>
<dbReference type="GO" id="GO:0005886">
    <property type="term" value="C:plasma membrane"/>
    <property type="evidence" value="ECO:0007669"/>
    <property type="project" value="UniProtKB-SubCell"/>
</dbReference>
<dbReference type="GeneID" id="72467752"/>
<feature type="transmembrane region" description="Helical" evidence="6">
    <location>
        <begin position="230"/>
        <end position="252"/>
    </location>
</feature>
<dbReference type="PANTHER" id="PTHR30250:SF11">
    <property type="entry name" value="O-ANTIGEN TRANSPORTER-RELATED"/>
    <property type="match status" value="1"/>
</dbReference>
<evidence type="ECO:0000256" key="5">
    <source>
        <dbReference type="ARBA" id="ARBA00023136"/>
    </source>
</evidence>
<dbReference type="AlphaFoldDB" id="A0A9R1CCU0"/>